<sequence>MFEMTDGLCVFRRSAGLSGRWVRSSLGEFTGVCASEASERLVSHNGADGTLDRRRTIVHCQESSKNRRRKRWCVGCLGILGVVITDHCVLWYFHI</sequence>
<dbReference type="EMBL" id="MU859225">
    <property type="protein sequence ID" value="KAK3949173.1"/>
    <property type="molecule type" value="Genomic_DNA"/>
</dbReference>
<gene>
    <name evidence="2" type="ORF">QBC32DRAFT_317075</name>
</gene>
<keyword evidence="1" id="KW-0812">Transmembrane</keyword>
<name>A0AAN6SDH8_9PEZI</name>
<evidence type="ECO:0000256" key="1">
    <source>
        <dbReference type="SAM" id="Phobius"/>
    </source>
</evidence>
<feature type="transmembrane region" description="Helical" evidence="1">
    <location>
        <begin position="72"/>
        <end position="93"/>
    </location>
</feature>
<keyword evidence="1" id="KW-1133">Transmembrane helix</keyword>
<reference evidence="2" key="1">
    <citation type="journal article" date="2023" name="Mol. Phylogenet. Evol.">
        <title>Genome-scale phylogeny and comparative genomics of the fungal order Sordariales.</title>
        <authorList>
            <person name="Hensen N."/>
            <person name="Bonometti L."/>
            <person name="Westerberg I."/>
            <person name="Brannstrom I.O."/>
            <person name="Guillou S."/>
            <person name="Cros-Aarteil S."/>
            <person name="Calhoun S."/>
            <person name="Haridas S."/>
            <person name="Kuo A."/>
            <person name="Mondo S."/>
            <person name="Pangilinan J."/>
            <person name="Riley R."/>
            <person name="LaButti K."/>
            <person name="Andreopoulos B."/>
            <person name="Lipzen A."/>
            <person name="Chen C."/>
            <person name="Yan M."/>
            <person name="Daum C."/>
            <person name="Ng V."/>
            <person name="Clum A."/>
            <person name="Steindorff A."/>
            <person name="Ohm R.A."/>
            <person name="Martin F."/>
            <person name="Silar P."/>
            <person name="Natvig D.O."/>
            <person name="Lalanne C."/>
            <person name="Gautier V."/>
            <person name="Ament-Velasquez S.L."/>
            <person name="Kruys A."/>
            <person name="Hutchinson M.I."/>
            <person name="Powell A.J."/>
            <person name="Barry K."/>
            <person name="Miller A.N."/>
            <person name="Grigoriev I.V."/>
            <person name="Debuchy R."/>
            <person name="Gladieux P."/>
            <person name="Hiltunen Thoren M."/>
            <person name="Johannesson H."/>
        </authorList>
    </citation>
    <scope>NUCLEOTIDE SEQUENCE</scope>
    <source>
        <strain evidence="2">CBS 626.80</strain>
    </source>
</reference>
<evidence type="ECO:0000313" key="3">
    <source>
        <dbReference type="Proteomes" id="UP001303222"/>
    </source>
</evidence>
<keyword evidence="1" id="KW-0472">Membrane</keyword>
<keyword evidence="3" id="KW-1185">Reference proteome</keyword>
<organism evidence="2 3">
    <name type="scientific">Pseudoneurospora amorphoporcata</name>
    <dbReference type="NCBI Taxonomy" id="241081"/>
    <lineage>
        <taxon>Eukaryota</taxon>
        <taxon>Fungi</taxon>
        <taxon>Dikarya</taxon>
        <taxon>Ascomycota</taxon>
        <taxon>Pezizomycotina</taxon>
        <taxon>Sordariomycetes</taxon>
        <taxon>Sordariomycetidae</taxon>
        <taxon>Sordariales</taxon>
        <taxon>Sordariaceae</taxon>
        <taxon>Pseudoneurospora</taxon>
    </lineage>
</organism>
<comment type="caution">
    <text evidence="2">The sequence shown here is derived from an EMBL/GenBank/DDBJ whole genome shotgun (WGS) entry which is preliminary data.</text>
</comment>
<protein>
    <submittedName>
        <fullName evidence="2">Uncharacterized protein</fullName>
    </submittedName>
</protein>
<proteinExistence type="predicted"/>
<reference evidence="2" key="2">
    <citation type="submission" date="2023-06" db="EMBL/GenBank/DDBJ databases">
        <authorList>
            <consortium name="Lawrence Berkeley National Laboratory"/>
            <person name="Mondo S.J."/>
            <person name="Hensen N."/>
            <person name="Bonometti L."/>
            <person name="Westerberg I."/>
            <person name="Brannstrom I.O."/>
            <person name="Guillou S."/>
            <person name="Cros-Aarteil S."/>
            <person name="Calhoun S."/>
            <person name="Haridas S."/>
            <person name="Kuo A."/>
            <person name="Pangilinan J."/>
            <person name="Riley R."/>
            <person name="Labutti K."/>
            <person name="Andreopoulos B."/>
            <person name="Lipzen A."/>
            <person name="Chen C."/>
            <person name="Yanf M."/>
            <person name="Daum C."/>
            <person name="Ng V."/>
            <person name="Clum A."/>
            <person name="Steindorff A."/>
            <person name="Ohm R."/>
            <person name="Martin F."/>
            <person name="Silar P."/>
            <person name="Natvig D."/>
            <person name="Lalanne C."/>
            <person name="Gautier V."/>
            <person name="Ament-Velasquez S.L."/>
            <person name="Kruys A."/>
            <person name="Hutchinson M.I."/>
            <person name="Powell A.J."/>
            <person name="Barry K."/>
            <person name="Miller A.N."/>
            <person name="Grigoriev I.V."/>
            <person name="Debuchy R."/>
            <person name="Gladieux P."/>
            <person name="Thoren M.H."/>
            <person name="Johannesson H."/>
        </authorList>
    </citation>
    <scope>NUCLEOTIDE SEQUENCE</scope>
    <source>
        <strain evidence="2">CBS 626.80</strain>
    </source>
</reference>
<evidence type="ECO:0000313" key="2">
    <source>
        <dbReference type="EMBL" id="KAK3949173.1"/>
    </source>
</evidence>
<dbReference type="Proteomes" id="UP001303222">
    <property type="component" value="Unassembled WGS sequence"/>
</dbReference>
<accession>A0AAN6SDH8</accession>
<dbReference type="AlphaFoldDB" id="A0AAN6SDH8"/>